<keyword evidence="4" id="KW-1185">Reference proteome</keyword>
<reference evidence="3" key="1">
    <citation type="submission" date="2021-06" db="EMBL/GenBank/DDBJ databases">
        <title>Thalassococcus sp. CAU 1522 isolated from sea sand, Republic of Korea.</title>
        <authorList>
            <person name="Kim W."/>
        </authorList>
    </citation>
    <scope>NUCLEOTIDE SEQUENCE</scope>
    <source>
        <strain evidence="3">CAU 1522</strain>
    </source>
</reference>
<organism evidence="3 4">
    <name type="scientific">Thalassococcus arenae</name>
    <dbReference type="NCBI Taxonomy" id="2851652"/>
    <lineage>
        <taxon>Bacteria</taxon>
        <taxon>Pseudomonadati</taxon>
        <taxon>Pseudomonadota</taxon>
        <taxon>Alphaproteobacteria</taxon>
        <taxon>Rhodobacterales</taxon>
        <taxon>Roseobacteraceae</taxon>
        <taxon>Thalassococcus</taxon>
    </lineage>
</organism>
<dbReference type="InterPro" id="IPR003695">
    <property type="entry name" value="Ppx_GppA_N"/>
</dbReference>
<dbReference type="PANTHER" id="PTHR30005">
    <property type="entry name" value="EXOPOLYPHOSPHATASE"/>
    <property type="match status" value="1"/>
</dbReference>
<gene>
    <name evidence="3" type="ORF">KUH32_11955</name>
</gene>
<dbReference type="InterPro" id="IPR050273">
    <property type="entry name" value="GppA/Ppx_hydrolase"/>
</dbReference>
<proteinExistence type="predicted"/>
<evidence type="ECO:0000313" key="4">
    <source>
        <dbReference type="Proteomes" id="UP001166293"/>
    </source>
</evidence>
<evidence type="ECO:0000259" key="1">
    <source>
        <dbReference type="Pfam" id="PF02541"/>
    </source>
</evidence>
<dbReference type="Pfam" id="PF21697">
    <property type="entry name" value="Ppx_C"/>
    <property type="match status" value="1"/>
</dbReference>
<protein>
    <submittedName>
        <fullName evidence="3">Ppx/GppA family phosphatase</fullName>
    </submittedName>
</protein>
<evidence type="ECO:0000259" key="2">
    <source>
        <dbReference type="Pfam" id="PF21697"/>
    </source>
</evidence>
<name>A0ABS6N911_9RHOB</name>
<dbReference type="EMBL" id="JAHRWL010000002">
    <property type="protein sequence ID" value="MBV2360491.1"/>
    <property type="molecule type" value="Genomic_DNA"/>
</dbReference>
<feature type="domain" description="Ppx/GppA phosphatase N-terminal" evidence="1">
    <location>
        <begin position="45"/>
        <end position="321"/>
    </location>
</feature>
<dbReference type="Proteomes" id="UP001166293">
    <property type="component" value="Unassembled WGS sequence"/>
</dbReference>
<sequence>MDGNTESGRDDWEIFRRPLFDDPETRALKRVGVVDIGSNSVRLVVFDGAARSPAYFFNEKIMCALGAGLSETGRLNPTGKDRARAALRRFKRLAESMELPTLAVVATAAMREAEDGPDFCDEIARDIGLEINVIEGTEEARLSAQGVLLGWPGSYGLVCDIGGSSMELAAIKGGQVGTCVTSALGPLKLADLNDAKAREKFIRKTMKSLAKTMGTQRDRLFLVGGSWRAFARIDMHRRDYPLHVLHEYRMDADAVAATTEYIRNADLEDLRQACGLSTSRMALVPLATEVLTQLVKTFEPHDIAVSSYGIREGLLYEQMPQRLRDRDPLIEACRFAEAKDARLPGFGRRLFKFVTPLFEGADITRLRLVKAACLLHDVSWRAHPDYRAEMCFDNATRANLGGLKHSERVFLGLALLHRYRNKRSDTRFEPLFALLDDASLQRAEVLGKAMRLGAMLWTSDTVSDGAKLRWNAKTSEVTLHLLPEVADLFGEVAEARFKSLADALGGTGHVEIGALPEG</sequence>
<dbReference type="InterPro" id="IPR048951">
    <property type="entry name" value="Ppx_C"/>
</dbReference>
<dbReference type="RefSeq" id="WP_217778673.1">
    <property type="nucleotide sequence ID" value="NZ_JAHRWL010000002.1"/>
</dbReference>
<comment type="caution">
    <text evidence="3">The sequence shown here is derived from an EMBL/GenBank/DDBJ whole genome shotgun (WGS) entry which is preliminary data.</text>
</comment>
<accession>A0ABS6N911</accession>
<evidence type="ECO:0000313" key="3">
    <source>
        <dbReference type="EMBL" id="MBV2360491.1"/>
    </source>
</evidence>
<feature type="domain" description="Exopolyphosphatase C-terminal" evidence="2">
    <location>
        <begin position="359"/>
        <end position="505"/>
    </location>
</feature>
<dbReference type="CDD" id="cd24052">
    <property type="entry name" value="ASKHA_NBD_HpPPX-GppA-like"/>
    <property type="match status" value="1"/>
</dbReference>
<dbReference type="Pfam" id="PF02541">
    <property type="entry name" value="Ppx-GppA"/>
    <property type="match status" value="1"/>
</dbReference>
<dbReference type="PANTHER" id="PTHR30005:SF0">
    <property type="entry name" value="RETROGRADE REGULATION PROTEIN 2"/>
    <property type="match status" value="1"/>
</dbReference>